<reference evidence="1 2" key="1">
    <citation type="submission" date="2019-11" db="EMBL/GenBank/DDBJ databases">
        <title>Type strains purchased from KCTC, JCM and DSMZ.</title>
        <authorList>
            <person name="Lu H."/>
        </authorList>
    </citation>
    <scope>NUCLEOTIDE SEQUENCE [LARGE SCALE GENOMIC DNA]</scope>
    <source>
        <strain evidence="1 2">DSM 103461</strain>
    </source>
</reference>
<dbReference type="Proteomes" id="UP000735592">
    <property type="component" value="Unassembled WGS sequence"/>
</dbReference>
<protein>
    <submittedName>
        <fullName evidence="1">Transposase</fullName>
    </submittedName>
</protein>
<gene>
    <name evidence="1" type="ORF">GM655_21460</name>
</gene>
<keyword evidence="2" id="KW-1185">Reference proteome</keyword>
<evidence type="ECO:0000313" key="2">
    <source>
        <dbReference type="Proteomes" id="UP000735592"/>
    </source>
</evidence>
<dbReference type="RefSeq" id="WP_155436711.1">
    <property type="nucleotide sequence ID" value="NZ_JBHLXK010000009.1"/>
</dbReference>
<accession>A0ABW9SYM6</accession>
<dbReference type="EMBL" id="WNKW01000011">
    <property type="protein sequence ID" value="MTW35369.1"/>
    <property type="molecule type" value="Genomic_DNA"/>
</dbReference>
<sequence length="121" mass="13338">MEITITDEEWNELAPENFDTTALLRAVDAVDELRGDLNDGENGGPPQLRIDLLKLHQLAMAVFNEGSRSQVADLFEFAVDLEDQVLGMTNALEQVQDTLSQLTALYPESLSYAGLDDPQAD</sequence>
<name>A0ABW9SYM6_9BURK</name>
<evidence type="ECO:0000313" key="1">
    <source>
        <dbReference type="EMBL" id="MTW35369.1"/>
    </source>
</evidence>
<comment type="caution">
    <text evidence="1">The sequence shown here is derived from an EMBL/GenBank/DDBJ whole genome shotgun (WGS) entry which is preliminary data.</text>
</comment>
<proteinExistence type="predicted"/>
<organism evidence="1 2">
    <name type="scientific">Pseudoduganella danionis</name>
    <dbReference type="NCBI Taxonomy" id="1890295"/>
    <lineage>
        <taxon>Bacteria</taxon>
        <taxon>Pseudomonadati</taxon>
        <taxon>Pseudomonadota</taxon>
        <taxon>Betaproteobacteria</taxon>
        <taxon>Burkholderiales</taxon>
        <taxon>Oxalobacteraceae</taxon>
        <taxon>Telluria group</taxon>
        <taxon>Pseudoduganella</taxon>
    </lineage>
</organism>